<evidence type="ECO:0000256" key="1">
    <source>
        <dbReference type="ARBA" id="ARBA00007963"/>
    </source>
</evidence>
<dbReference type="GO" id="GO:0046872">
    <property type="term" value="F:metal ion binding"/>
    <property type="evidence" value="ECO:0007669"/>
    <property type="project" value="UniProtKB-KW"/>
</dbReference>
<evidence type="ECO:0000256" key="2">
    <source>
        <dbReference type="ARBA" id="ARBA00022694"/>
    </source>
</evidence>
<dbReference type="EMBL" id="QZAB01000305">
    <property type="protein sequence ID" value="RQD85356.1"/>
    <property type="molecule type" value="Genomic_DNA"/>
</dbReference>
<keyword evidence="3" id="KW-0479">Metal-binding</keyword>
<dbReference type="SUPFAM" id="SSF69819">
    <property type="entry name" value="MTH1598-like"/>
    <property type="match status" value="1"/>
</dbReference>
<dbReference type="InterPro" id="IPR002804">
    <property type="entry name" value="Archease"/>
</dbReference>
<dbReference type="InterPro" id="IPR036820">
    <property type="entry name" value="Archease_dom_sf"/>
</dbReference>
<dbReference type="PANTHER" id="PTHR12682:SF11">
    <property type="entry name" value="PROTEIN ARCHEASE"/>
    <property type="match status" value="1"/>
</dbReference>
<evidence type="ECO:0000313" key="7">
    <source>
        <dbReference type="Proteomes" id="UP000284763"/>
    </source>
</evidence>
<keyword evidence="2" id="KW-0819">tRNA processing</keyword>
<dbReference type="AlphaFoldDB" id="A0A424YXW2"/>
<comment type="caution">
    <text evidence="6">The sequence shown here is derived from an EMBL/GenBank/DDBJ whole genome shotgun (WGS) entry which is preliminary data.</text>
</comment>
<protein>
    <submittedName>
        <fullName evidence="6">Archease</fullName>
    </submittedName>
</protein>
<dbReference type="GO" id="GO:0008033">
    <property type="term" value="P:tRNA processing"/>
    <property type="evidence" value="ECO:0007669"/>
    <property type="project" value="UniProtKB-KW"/>
</dbReference>
<comment type="similarity">
    <text evidence="1">Belongs to the archease family.</text>
</comment>
<sequence length="119" mass="13381">AFENVAMATMNVMIDTTPIKGLITKHVELESSSLDDLVVDWLSEILFLFEVEEIVFGNFKVESVSQQEDNKYKIVGEVAGEPIDPSTHKFNTHAKAVTYNGLQVTKENSYWVLQVTIDT</sequence>
<feature type="non-terminal residue" evidence="6">
    <location>
        <position position="1"/>
    </location>
</feature>
<name>A0A424YXW2_9EURY</name>
<evidence type="ECO:0000256" key="3">
    <source>
        <dbReference type="ARBA" id="ARBA00022723"/>
    </source>
</evidence>
<evidence type="ECO:0000256" key="4">
    <source>
        <dbReference type="ARBA" id="ARBA00022837"/>
    </source>
</evidence>
<organism evidence="6 7">
    <name type="scientific">Methanosalsum natronophilum</name>
    <dbReference type="NCBI Taxonomy" id="768733"/>
    <lineage>
        <taxon>Archaea</taxon>
        <taxon>Methanobacteriati</taxon>
        <taxon>Methanobacteriota</taxon>
        <taxon>Stenosarchaea group</taxon>
        <taxon>Methanomicrobia</taxon>
        <taxon>Methanosarcinales</taxon>
        <taxon>Methanosarcinaceae</taxon>
        <taxon>Methanosalsum</taxon>
    </lineage>
</organism>
<dbReference type="PANTHER" id="PTHR12682">
    <property type="entry name" value="ARCHEASE"/>
    <property type="match status" value="1"/>
</dbReference>
<feature type="domain" description="Archease" evidence="5">
    <location>
        <begin position="1"/>
        <end position="118"/>
    </location>
</feature>
<evidence type="ECO:0000313" key="6">
    <source>
        <dbReference type="EMBL" id="RQD85356.1"/>
    </source>
</evidence>
<dbReference type="InterPro" id="IPR023572">
    <property type="entry name" value="Archease_dom"/>
</dbReference>
<keyword evidence="4" id="KW-0106">Calcium</keyword>
<dbReference type="Pfam" id="PF01951">
    <property type="entry name" value="Archease"/>
    <property type="match status" value="1"/>
</dbReference>
<accession>A0A424YXW2</accession>
<gene>
    <name evidence="6" type="ORF">D5R95_04795</name>
</gene>
<proteinExistence type="inferred from homology"/>
<reference evidence="6 7" key="1">
    <citation type="submission" date="2018-08" db="EMBL/GenBank/DDBJ databases">
        <title>The metabolism and importance of syntrophic acetate oxidation coupled to methane or sulfide production in haloalkaline environments.</title>
        <authorList>
            <person name="Timmers P.H.A."/>
            <person name="Vavourakis C.D."/>
            <person name="Sorokin D.Y."/>
            <person name="Sinninghe Damste J.S."/>
            <person name="Muyzer G."/>
            <person name="Stams A.J.M."/>
            <person name="Plugge C.M."/>
        </authorList>
    </citation>
    <scope>NUCLEOTIDE SEQUENCE [LARGE SCALE GENOMIC DNA]</scope>
    <source>
        <strain evidence="6">MSAO_Arc3</strain>
    </source>
</reference>
<dbReference type="Proteomes" id="UP000284763">
    <property type="component" value="Unassembled WGS sequence"/>
</dbReference>
<dbReference type="Gene3D" id="3.55.10.10">
    <property type="entry name" value="Archease domain"/>
    <property type="match status" value="1"/>
</dbReference>
<evidence type="ECO:0000259" key="5">
    <source>
        <dbReference type="Pfam" id="PF01951"/>
    </source>
</evidence>